<dbReference type="EC" id="2.7.13.3" evidence="3"/>
<dbReference type="Pfam" id="PF00512">
    <property type="entry name" value="HisKA"/>
    <property type="match status" value="1"/>
</dbReference>
<dbReference type="SMART" id="SM00388">
    <property type="entry name" value="HisKA"/>
    <property type="match status" value="1"/>
</dbReference>
<keyword evidence="7 14" id="KW-0812">Transmembrane</keyword>
<feature type="transmembrane region" description="Helical" evidence="14">
    <location>
        <begin position="9"/>
        <end position="35"/>
    </location>
</feature>
<evidence type="ECO:0000256" key="12">
    <source>
        <dbReference type="ARBA" id="ARBA00023012"/>
    </source>
</evidence>
<evidence type="ECO:0000256" key="7">
    <source>
        <dbReference type="ARBA" id="ARBA00022692"/>
    </source>
</evidence>
<dbReference type="PANTHER" id="PTHR45528">
    <property type="entry name" value="SENSOR HISTIDINE KINASE CPXA"/>
    <property type="match status" value="1"/>
</dbReference>
<keyword evidence="9 16" id="KW-0418">Kinase</keyword>
<protein>
    <recommendedName>
        <fullName evidence="3">histidine kinase</fullName>
        <ecNumber evidence="3">2.7.13.3</ecNumber>
    </recommendedName>
</protein>
<keyword evidence="6" id="KW-0808">Transferase</keyword>
<evidence type="ECO:0000256" key="3">
    <source>
        <dbReference type="ARBA" id="ARBA00012438"/>
    </source>
</evidence>
<dbReference type="GO" id="GO:0000155">
    <property type="term" value="F:phosphorelay sensor kinase activity"/>
    <property type="evidence" value="ECO:0007669"/>
    <property type="project" value="InterPro"/>
</dbReference>
<sequence>MKIRPSIRLYFLVAMLFVGSATIGVLTITGIHYFFAGLDTAMTEFMRAQATELPLGENDAPVQFDDVTLAAKWEDLPIEIQQNLNPEELIPNELLKRIDGVPIISEPEAGYFAMKVVVDGETRYISLLLKHMDMNDKFENEPPPFIYIIFIGLGAIVFFFIALILVQRKIASPVEELKDWAKALDKEQLTQPVPNFHYSELNALGELIKSSLSSVQESLEREQRFLGYASHELRTPIAVTRTNSELLRKMITKQLPAEKQLEVLDRIERAGFTMTDLTETLLWLNRQEGKYLPSYPVSLGISIQQIVGELGYLLQGKSVEVTTTVDQTTLELPEGLCRIVISNLIRNAFQHTENGIVEITQASSTLSIVNRNTEPKIGRDDLGFGLGLELTQRLIAQYGWTYQTQQSPEGWRVDVTFTS</sequence>
<evidence type="ECO:0000256" key="4">
    <source>
        <dbReference type="ARBA" id="ARBA00022475"/>
    </source>
</evidence>
<dbReference type="STRING" id="212667.VFDL14_19175"/>
<dbReference type="PROSITE" id="PS50109">
    <property type="entry name" value="HIS_KIN"/>
    <property type="match status" value="1"/>
</dbReference>
<keyword evidence="4" id="KW-1003">Cell membrane</keyword>
<dbReference type="Proteomes" id="UP000027219">
    <property type="component" value="Unassembled WGS sequence"/>
</dbReference>
<gene>
    <name evidence="16" type="ORF">VFDL14_19175</name>
</gene>
<dbReference type="CDD" id="cd00082">
    <property type="entry name" value="HisKA"/>
    <property type="match status" value="1"/>
</dbReference>
<dbReference type="InterPro" id="IPR050398">
    <property type="entry name" value="HssS/ArlS-like"/>
</dbReference>
<comment type="catalytic activity">
    <reaction evidence="1">
        <text>ATP + protein L-histidine = ADP + protein N-phospho-L-histidine.</text>
        <dbReference type="EC" id="2.7.13.3"/>
    </reaction>
</comment>
<dbReference type="InterPro" id="IPR036890">
    <property type="entry name" value="HATPase_C_sf"/>
</dbReference>
<dbReference type="InterPro" id="IPR003661">
    <property type="entry name" value="HisK_dim/P_dom"/>
</dbReference>
<dbReference type="GO" id="GO:0005886">
    <property type="term" value="C:plasma membrane"/>
    <property type="evidence" value="ECO:0007669"/>
    <property type="project" value="UniProtKB-SubCell"/>
</dbReference>
<evidence type="ECO:0000256" key="1">
    <source>
        <dbReference type="ARBA" id="ARBA00000085"/>
    </source>
</evidence>
<keyword evidence="17" id="KW-1185">Reference proteome</keyword>
<evidence type="ECO:0000256" key="9">
    <source>
        <dbReference type="ARBA" id="ARBA00022777"/>
    </source>
</evidence>
<feature type="transmembrane region" description="Helical" evidence="14">
    <location>
        <begin position="145"/>
        <end position="166"/>
    </location>
</feature>
<dbReference type="InterPro" id="IPR036097">
    <property type="entry name" value="HisK_dim/P_sf"/>
</dbReference>
<accession>A0A066UIZ2</accession>
<evidence type="ECO:0000256" key="8">
    <source>
        <dbReference type="ARBA" id="ARBA00022741"/>
    </source>
</evidence>
<dbReference type="AlphaFoldDB" id="A0A066UIZ2"/>
<organism evidence="16 17">
    <name type="scientific">Vibrio fortis</name>
    <dbReference type="NCBI Taxonomy" id="212667"/>
    <lineage>
        <taxon>Bacteria</taxon>
        <taxon>Pseudomonadati</taxon>
        <taxon>Pseudomonadota</taxon>
        <taxon>Gammaproteobacteria</taxon>
        <taxon>Vibrionales</taxon>
        <taxon>Vibrionaceae</taxon>
        <taxon>Vibrio</taxon>
    </lineage>
</organism>
<evidence type="ECO:0000256" key="10">
    <source>
        <dbReference type="ARBA" id="ARBA00022840"/>
    </source>
</evidence>
<keyword evidence="8" id="KW-0547">Nucleotide-binding</keyword>
<evidence type="ECO:0000256" key="6">
    <source>
        <dbReference type="ARBA" id="ARBA00022679"/>
    </source>
</evidence>
<dbReference type="Gene3D" id="1.10.287.130">
    <property type="match status" value="1"/>
</dbReference>
<evidence type="ECO:0000256" key="2">
    <source>
        <dbReference type="ARBA" id="ARBA00004651"/>
    </source>
</evidence>
<evidence type="ECO:0000256" key="14">
    <source>
        <dbReference type="SAM" id="Phobius"/>
    </source>
</evidence>
<keyword evidence="11 14" id="KW-1133">Transmembrane helix</keyword>
<evidence type="ECO:0000259" key="15">
    <source>
        <dbReference type="PROSITE" id="PS50109"/>
    </source>
</evidence>
<dbReference type="Gene3D" id="3.30.565.10">
    <property type="entry name" value="Histidine kinase-like ATPase, C-terminal domain"/>
    <property type="match status" value="1"/>
</dbReference>
<dbReference type="EMBL" id="JFFR01000027">
    <property type="protein sequence ID" value="KDN27040.1"/>
    <property type="molecule type" value="Genomic_DNA"/>
</dbReference>
<dbReference type="Gene3D" id="6.10.340.10">
    <property type="match status" value="1"/>
</dbReference>
<comment type="subcellular location">
    <subcellularLocation>
        <location evidence="2">Cell membrane</location>
        <topology evidence="2">Multi-pass membrane protein</topology>
    </subcellularLocation>
</comment>
<name>A0A066UIZ2_9VIBR</name>
<evidence type="ECO:0000256" key="11">
    <source>
        <dbReference type="ARBA" id="ARBA00022989"/>
    </source>
</evidence>
<proteinExistence type="predicted"/>
<dbReference type="GO" id="GO:0005524">
    <property type="term" value="F:ATP binding"/>
    <property type="evidence" value="ECO:0007669"/>
    <property type="project" value="UniProtKB-KW"/>
</dbReference>
<feature type="domain" description="Histidine kinase" evidence="15">
    <location>
        <begin position="228"/>
        <end position="419"/>
    </location>
</feature>
<keyword evidence="10" id="KW-0067">ATP-binding</keyword>
<dbReference type="SUPFAM" id="SSF47384">
    <property type="entry name" value="Homodimeric domain of signal transducing histidine kinase"/>
    <property type="match status" value="1"/>
</dbReference>
<keyword evidence="5" id="KW-0597">Phosphoprotein</keyword>
<dbReference type="RefSeq" id="WP_032552402.1">
    <property type="nucleotide sequence ID" value="NZ_JFFR01000027.1"/>
</dbReference>
<evidence type="ECO:0000256" key="5">
    <source>
        <dbReference type="ARBA" id="ARBA00022553"/>
    </source>
</evidence>
<evidence type="ECO:0000313" key="16">
    <source>
        <dbReference type="EMBL" id="KDN27040.1"/>
    </source>
</evidence>
<keyword evidence="13 14" id="KW-0472">Membrane</keyword>
<dbReference type="OrthoDB" id="9121563at2"/>
<keyword evidence="12" id="KW-0902">Two-component regulatory system</keyword>
<comment type="caution">
    <text evidence="16">The sequence shown here is derived from an EMBL/GenBank/DDBJ whole genome shotgun (WGS) entry which is preliminary data.</text>
</comment>
<dbReference type="InterPro" id="IPR005467">
    <property type="entry name" value="His_kinase_dom"/>
</dbReference>
<dbReference type="SUPFAM" id="SSF55874">
    <property type="entry name" value="ATPase domain of HSP90 chaperone/DNA topoisomerase II/histidine kinase"/>
    <property type="match status" value="1"/>
</dbReference>
<reference evidence="16 17" key="1">
    <citation type="submission" date="2014-02" db="EMBL/GenBank/DDBJ databases">
        <title>Vibrio fortis Dalian14 Genome Sequencing.</title>
        <authorList>
            <person name="Wang Y."/>
            <person name="Song L."/>
            <person name="Liu G."/>
            <person name="Ding J."/>
        </authorList>
    </citation>
    <scope>NUCLEOTIDE SEQUENCE [LARGE SCALE GENOMIC DNA]</scope>
    <source>
        <strain evidence="16 17">Dalian14</strain>
    </source>
</reference>
<evidence type="ECO:0000256" key="13">
    <source>
        <dbReference type="ARBA" id="ARBA00023136"/>
    </source>
</evidence>
<dbReference type="PANTHER" id="PTHR45528:SF1">
    <property type="entry name" value="SENSOR HISTIDINE KINASE CPXA"/>
    <property type="match status" value="1"/>
</dbReference>
<evidence type="ECO:0000313" key="17">
    <source>
        <dbReference type="Proteomes" id="UP000027219"/>
    </source>
</evidence>